<feature type="transmembrane region" description="Helical" evidence="5">
    <location>
        <begin position="215"/>
        <end position="235"/>
    </location>
</feature>
<evidence type="ECO:0000256" key="4">
    <source>
        <dbReference type="ARBA" id="ARBA00023136"/>
    </source>
</evidence>
<feature type="transmembrane region" description="Helical" evidence="5">
    <location>
        <begin position="193"/>
        <end position="209"/>
    </location>
</feature>
<comment type="subcellular location">
    <subcellularLocation>
        <location evidence="1">Membrane</location>
        <topology evidence="1">Multi-pass membrane protein</topology>
    </subcellularLocation>
</comment>
<keyword evidence="3 5" id="KW-1133">Transmembrane helix</keyword>
<evidence type="ECO:0000256" key="3">
    <source>
        <dbReference type="ARBA" id="ARBA00022989"/>
    </source>
</evidence>
<keyword evidence="2 5" id="KW-0812">Transmembrane</keyword>
<feature type="domain" description="O-antigen ligase-related" evidence="6">
    <location>
        <begin position="199"/>
        <end position="362"/>
    </location>
</feature>
<dbReference type="RefSeq" id="WP_088698221.1">
    <property type="nucleotide sequence ID" value="NZ_JPUA01000001.1"/>
</dbReference>
<evidence type="ECO:0000313" key="8">
    <source>
        <dbReference type="Proteomes" id="UP000197334"/>
    </source>
</evidence>
<feature type="transmembrane region" description="Helical" evidence="5">
    <location>
        <begin position="124"/>
        <end position="142"/>
    </location>
</feature>
<organism evidence="7 8">
    <name type="scientific">Halomonas campaniensis</name>
    <dbReference type="NCBI Taxonomy" id="213554"/>
    <lineage>
        <taxon>Bacteria</taxon>
        <taxon>Pseudomonadati</taxon>
        <taxon>Pseudomonadota</taxon>
        <taxon>Gammaproteobacteria</taxon>
        <taxon>Oceanospirillales</taxon>
        <taxon>Halomonadaceae</taxon>
        <taxon>Halomonas</taxon>
    </lineage>
</organism>
<accession>A0A246S581</accession>
<feature type="transmembrane region" description="Helical" evidence="5">
    <location>
        <begin position="98"/>
        <end position="115"/>
    </location>
</feature>
<feature type="transmembrane region" description="Helical" evidence="5">
    <location>
        <begin position="66"/>
        <end position="86"/>
    </location>
</feature>
<evidence type="ECO:0000256" key="5">
    <source>
        <dbReference type="SAM" id="Phobius"/>
    </source>
</evidence>
<dbReference type="InterPro" id="IPR007016">
    <property type="entry name" value="O-antigen_ligase-rel_domated"/>
</dbReference>
<evidence type="ECO:0000313" key="7">
    <source>
        <dbReference type="EMBL" id="OWV31606.1"/>
    </source>
</evidence>
<comment type="caution">
    <text evidence="7">The sequence shown here is derived from an EMBL/GenBank/DDBJ whole genome shotgun (WGS) entry which is preliminary data.</text>
</comment>
<dbReference type="EMBL" id="JPUA01000001">
    <property type="protein sequence ID" value="OWV31606.1"/>
    <property type="molecule type" value="Genomic_DNA"/>
</dbReference>
<dbReference type="PANTHER" id="PTHR37422">
    <property type="entry name" value="TEICHURONIC ACID BIOSYNTHESIS PROTEIN TUAE"/>
    <property type="match status" value="1"/>
</dbReference>
<feature type="transmembrane region" description="Helical" evidence="5">
    <location>
        <begin position="247"/>
        <end position="269"/>
    </location>
</feature>
<sequence length="437" mass="49264">MERGREGLQCGWNTKNNAVGWIALSVYAFSWLINFDVSRAAESVFLLCFVIAWFKEPDPAIKWNKVFLLFIAFVALQVWVHIFAIERFPEVADGQIKAARHMTKLFFCIAVAWWLRGSIDAAKYLLFIFLAGIVTSLVINSNTETWMAGLSGKRVDFGYTNAQHTAFYLGLLLIMGGGWLVRCLRCGANKPEWGLALALTLLGLIGVVVTQTRAVWLALTVILLSLIVFSLCRFVKQRQRRWLRPTMLFPVVALVGVLTLTVITMVPVIEKRLLDEQDVIETIGQGNLDDVPLSSIGIRIHTWVYGWEKVKERPLTGWGPKSRNSLIDEGPFPDWLKDMFGHFHNVYLEILLAYGVLGLAALAALTVMVLRGTIMLLGRGHQYLGMGMLVSWVFFFIINLFESYLIFSSGMYFFIIFGGIGMSFYLFGENRTTSAEA</sequence>
<dbReference type="InterPro" id="IPR051533">
    <property type="entry name" value="WaaL-like"/>
</dbReference>
<proteinExistence type="predicted"/>
<feature type="transmembrane region" description="Helical" evidence="5">
    <location>
        <begin position="404"/>
        <end position="427"/>
    </location>
</feature>
<reference evidence="7 8" key="1">
    <citation type="submission" date="2014-08" db="EMBL/GenBank/DDBJ databases">
        <title>Draft genome sequence of a novel L-asparaginase producing marine bacterium, Halomonas campaniensis.</title>
        <authorList>
            <person name="Sundarakrishnan B."/>
            <person name="Moushumi Priya A."/>
            <person name="Raman G."/>
            <person name="Sakthivel N."/>
            <person name="Park S."/>
            <person name="Jayachandran S."/>
        </authorList>
    </citation>
    <scope>NUCLEOTIDE SEQUENCE [LARGE SCALE GENOMIC DNA]</scope>
    <source>
        <strain evidence="7 8">SK03</strain>
    </source>
</reference>
<dbReference type="GO" id="GO:0016020">
    <property type="term" value="C:membrane"/>
    <property type="evidence" value="ECO:0007669"/>
    <property type="project" value="UniProtKB-SubCell"/>
</dbReference>
<dbReference type="Proteomes" id="UP000197334">
    <property type="component" value="Unassembled WGS sequence"/>
</dbReference>
<protein>
    <recommendedName>
        <fullName evidence="6">O-antigen ligase-related domain-containing protein</fullName>
    </recommendedName>
</protein>
<feature type="transmembrane region" description="Helical" evidence="5">
    <location>
        <begin position="37"/>
        <end position="54"/>
    </location>
</feature>
<gene>
    <name evidence="7" type="ORF">JI62_00135</name>
</gene>
<evidence type="ECO:0000259" key="6">
    <source>
        <dbReference type="Pfam" id="PF04932"/>
    </source>
</evidence>
<evidence type="ECO:0000256" key="1">
    <source>
        <dbReference type="ARBA" id="ARBA00004141"/>
    </source>
</evidence>
<keyword evidence="8" id="KW-1185">Reference proteome</keyword>
<dbReference type="AlphaFoldDB" id="A0A246S581"/>
<dbReference type="OrthoDB" id="8576060at2"/>
<feature type="transmembrane region" description="Helical" evidence="5">
    <location>
        <begin position="162"/>
        <end position="181"/>
    </location>
</feature>
<keyword evidence="4 5" id="KW-0472">Membrane</keyword>
<feature type="transmembrane region" description="Helical" evidence="5">
    <location>
        <begin position="346"/>
        <end position="370"/>
    </location>
</feature>
<dbReference type="Pfam" id="PF04932">
    <property type="entry name" value="Wzy_C"/>
    <property type="match status" value="1"/>
</dbReference>
<feature type="transmembrane region" description="Helical" evidence="5">
    <location>
        <begin position="382"/>
        <end position="398"/>
    </location>
</feature>
<dbReference type="PANTHER" id="PTHR37422:SF13">
    <property type="entry name" value="LIPOPOLYSACCHARIDE BIOSYNTHESIS PROTEIN PA4999-RELATED"/>
    <property type="match status" value="1"/>
</dbReference>
<name>A0A246S581_9GAMM</name>
<evidence type="ECO:0000256" key="2">
    <source>
        <dbReference type="ARBA" id="ARBA00022692"/>
    </source>
</evidence>